<organism evidence="1 2">
    <name type="scientific">Ornithinibacillus salinisoli</name>
    <dbReference type="NCBI Taxonomy" id="1848459"/>
    <lineage>
        <taxon>Bacteria</taxon>
        <taxon>Bacillati</taxon>
        <taxon>Bacillota</taxon>
        <taxon>Bacilli</taxon>
        <taxon>Bacillales</taxon>
        <taxon>Bacillaceae</taxon>
        <taxon>Ornithinibacillus</taxon>
    </lineage>
</organism>
<evidence type="ECO:0000313" key="1">
    <source>
        <dbReference type="EMBL" id="MFD2044658.1"/>
    </source>
</evidence>
<dbReference type="Proteomes" id="UP001597383">
    <property type="component" value="Unassembled WGS sequence"/>
</dbReference>
<proteinExistence type="predicted"/>
<keyword evidence="2" id="KW-1185">Reference proteome</keyword>
<dbReference type="RefSeq" id="WP_377556107.1">
    <property type="nucleotide sequence ID" value="NZ_JBHUHQ010000015.1"/>
</dbReference>
<evidence type="ECO:0000313" key="2">
    <source>
        <dbReference type="Proteomes" id="UP001597383"/>
    </source>
</evidence>
<protein>
    <submittedName>
        <fullName evidence="1">Uncharacterized protein</fullName>
    </submittedName>
</protein>
<name>A0ABW4VZF9_9BACI</name>
<comment type="caution">
    <text evidence="1">The sequence shown here is derived from an EMBL/GenBank/DDBJ whole genome shotgun (WGS) entry which is preliminary data.</text>
</comment>
<sequence length="53" mass="5892">MATKDANKRSDRTEVMGRLQSAGMKVLQGKKSPKNGRYSGIIGSKREERVLNI</sequence>
<dbReference type="EMBL" id="JBHUHQ010000015">
    <property type="protein sequence ID" value="MFD2044658.1"/>
    <property type="molecule type" value="Genomic_DNA"/>
</dbReference>
<accession>A0ABW4VZF9</accession>
<gene>
    <name evidence="1" type="ORF">ACFSJF_10300</name>
</gene>
<reference evidence="2" key="1">
    <citation type="journal article" date="2019" name="Int. J. Syst. Evol. Microbiol.">
        <title>The Global Catalogue of Microorganisms (GCM) 10K type strain sequencing project: providing services to taxonomists for standard genome sequencing and annotation.</title>
        <authorList>
            <consortium name="The Broad Institute Genomics Platform"/>
            <consortium name="The Broad Institute Genome Sequencing Center for Infectious Disease"/>
            <person name="Wu L."/>
            <person name="Ma J."/>
        </authorList>
    </citation>
    <scope>NUCLEOTIDE SEQUENCE [LARGE SCALE GENOMIC DNA]</scope>
    <source>
        <strain evidence="2">R28</strain>
    </source>
</reference>